<sequence>MAEIGEPLRWIMFDESNPYYIKEDVFDHVETTKAFVVYLKATHNSTFLRAEGHHTTYVDPDGNVVELPPHIRPSGHEFYAIRAIHEMHCINVLVEAYGFEVHNQASQWAPGHVAHCLNTLRDAIMCSANAMPVSYLAPGGHLTDRQQMRCRDYSAFEGLGK</sequence>
<dbReference type="AlphaFoldDB" id="Q0U076"/>
<dbReference type="Proteomes" id="UP000001055">
    <property type="component" value="Unassembled WGS sequence"/>
</dbReference>
<evidence type="ECO:0000313" key="4">
    <source>
        <dbReference type="Proteomes" id="UP000001055"/>
    </source>
</evidence>
<protein>
    <submittedName>
        <fullName evidence="3">Uncharacterized protein</fullName>
    </submittedName>
</protein>
<reference evidence="4" key="1">
    <citation type="journal article" date="2007" name="Plant Cell">
        <title>Dothideomycete-plant interactions illuminated by genome sequencing and EST analysis of the wheat pathogen Stagonospora nodorum.</title>
        <authorList>
            <person name="Hane J.K."/>
            <person name="Lowe R.G."/>
            <person name="Solomon P.S."/>
            <person name="Tan K.C."/>
            <person name="Schoch C.L."/>
            <person name="Spatafora J.W."/>
            <person name="Crous P.W."/>
            <person name="Kodira C."/>
            <person name="Birren B.W."/>
            <person name="Galagan J.E."/>
            <person name="Torriani S.F."/>
            <person name="McDonald B.A."/>
            <person name="Oliver R.P."/>
        </authorList>
    </citation>
    <scope>NUCLEOTIDE SEQUENCE [LARGE SCALE GENOMIC DNA]</scope>
    <source>
        <strain evidence="4">SN15 / ATCC MYA-4574 / FGSC 10173</strain>
    </source>
</reference>
<evidence type="ECO:0000313" key="3">
    <source>
        <dbReference type="EMBL" id="EAT77773.1"/>
    </source>
</evidence>
<dbReference type="KEGG" id="pno:SNOG_14921"/>
<proteinExistence type="inferred from homology"/>
<dbReference type="Pfam" id="PF11807">
    <property type="entry name" value="UstYa"/>
    <property type="match status" value="1"/>
</dbReference>
<evidence type="ECO:0000256" key="1">
    <source>
        <dbReference type="ARBA" id="ARBA00004685"/>
    </source>
</evidence>
<dbReference type="PANTHER" id="PTHR33365:SF4">
    <property type="entry name" value="CYCLOCHLOROTINE BIOSYNTHESIS PROTEIN O"/>
    <property type="match status" value="1"/>
</dbReference>
<name>Q0U076_PHANO</name>
<dbReference type="InterPro" id="IPR021765">
    <property type="entry name" value="UstYa-like"/>
</dbReference>
<dbReference type="PANTHER" id="PTHR33365">
    <property type="entry name" value="YALI0B05434P"/>
    <property type="match status" value="1"/>
</dbReference>
<dbReference type="InParanoid" id="Q0U076"/>
<evidence type="ECO:0000256" key="2">
    <source>
        <dbReference type="ARBA" id="ARBA00035112"/>
    </source>
</evidence>
<comment type="similarity">
    <text evidence="2">Belongs to the ustYa family.</text>
</comment>
<organism evidence="3 4">
    <name type="scientific">Phaeosphaeria nodorum (strain SN15 / ATCC MYA-4574 / FGSC 10173)</name>
    <name type="common">Glume blotch fungus</name>
    <name type="synonym">Parastagonospora nodorum</name>
    <dbReference type="NCBI Taxonomy" id="321614"/>
    <lineage>
        <taxon>Eukaryota</taxon>
        <taxon>Fungi</taxon>
        <taxon>Dikarya</taxon>
        <taxon>Ascomycota</taxon>
        <taxon>Pezizomycotina</taxon>
        <taxon>Dothideomycetes</taxon>
        <taxon>Pleosporomycetidae</taxon>
        <taxon>Pleosporales</taxon>
        <taxon>Pleosporineae</taxon>
        <taxon>Phaeosphaeriaceae</taxon>
        <taxon>Parastagonospora</taxon>
    </lineage>
</organism>
<dbReference type="OMA" id="TKWNEED"/>
<dbReference type="EMBL" id="CH445358">
    <property type="protein sequence ID" value="EAT77773.1"/>
    <property type="molecule type" value="Genomic_DNA"/>
</dbReference>
<accession>Q0U076</accession>
<comment type="pathway">
    <text evidence="1">Mycotoxin biosynthesis.</text>
</comment>
<gene>
    <name evidence="3" type="ORF">SNOG_14921</name>
</gene>
<dbReference type="VEuPathDB" id="FungiDB:JI435_431220"/>
<dbReference type="RefSeq" id="XP_001805091.1">
    <property type="nucleotide sequence ID" value="XM_001805039.1"/>
</dbReference>
<dbReference type="GeneID" id="5982018"/>
<dbReference type="GO" id="GO:0043386">
    <property type="term" value="P:mycotoxin biosynthetic process"/>
    <property type="evidence" value="ECO:0007669"/>
    <property type="project" value="InterPro"/>
</dbReference>